<evidence type="ECO:0000313" key="2">
    <source>
        <dbReference type="EMBL" id="AHG89063.1"/>
    </source>
</evidence>
<dbReference type="KEGG" id="gba:J421_1526"/>
<sequence length="100" mass="10546">MRAGGVSARGSDGERWVVTSLGPSVASVEVDGDAIEKVPRWLIPVDAHEGDVLAVERSRGPDRVSIVVKTDPAATREALAASEKQMRDAPVDKKGGDVKL</sequence>
<dbReference type="AlphaFoldDB" id="W0RI26"/>
<feature type="compositionally biased region" description="Basic and acidic residues" evidence="1">
    <location>
        <begin position="84"/>
        <end position="100"/>
    </location>
</feature>
<name>W0RI26_9BACT</name>
<keyword evidence="3" id="KW-1185">Reference proteome</keyword>
<dbReference type="InParanoid" id="W0RI26"/>
<evidence type="ECO:0008006" key="4">
    <source>
        <dbReference type="Google" id="ProtNLM"/>
    </source>
</evidence>
<evidence type="ECO:0000313" key="3">
    <source>
        <dbReference type="Proteomes" id="UP000019151"/>
    </source>
</evidence>
<proteinExistence type="predicted"/>
<dbReference type="EMBL" id="CP007128">
    <property type="protein sequence ID" value="AHG89063.1"/>
    <property type="molecule type" value="Genomic_DNA"/>
</dbReference>
<dbReference type="HOGENOM" id="CLU_2301781_0_0_0"/>
<evidence type="ECO:0000256" key="1">
    <source>
        <dbReference type="SAM" id="MobiDB-lite"/>
    </source>
</evidence>
<organism evidence="2 3">
    <name type="scientific">Gemmatirosa kalamazoonensis</name>
    <dbReference type="NCBI Taxonomy" id="861299"/>
    <lineage>
        <taxon>Bacteria</taxon>
        <taxon>Pseudomonadati</taxon>
        <taxon>Gemmatimonadota</taxon>
        <taxon>Gemmatimonadia</taxon>
        <taxon>Gemmatimonadales</taxon>
        <taxon>Gemmatimonadaceae</taxon>
        <taxon>Gemmatirosa</taxon>
    </lineage>
</organism>
<dbReference type="STRING" id="861299.J421_1526"/>
<accession>W0RI26</accession>
<dbReference type="Proteomes" id="UP000019151">
    <property type="component" value="Chromosome"/>
</dbReference>
<protein>
    <recommendedName>
        <fullName evidence="4">DUF3006 domain-containing protein</fullName>
    </recommendedName>
</protein>
<feature type="region of interest" description="Disordered" evidence="1">
    <location>
        <begin position="77"/>
        <end position="100"/>
    </location>
</feature>
<reference evidence="2 3" key="1">
    <citation type="journal article" date="2014" name="Genome Announc.">
        <title>Genome Sequence and Methylome of Soil Bacterium Gemmatirosa kalamazoonensis KBS708T, a Member of the Rarely Cultivated Gemmatimonadetes Phylum.</title>
        <authorList>
            <person name="Debruyn J.M."/>
            <person name="Radosevich M."/>
            <person name="Wommack K.E."/>
            <person name="Polson S.W."/>
            <person name="Hauser L.J."/>
            <person name="Fawaz M.N."/>
            <person name="Korlach J."/>
            <person name="Tsai Y.C."/>
        </authorList>
    </citation>
    <scope>NUCLEOTIDE SEQUENCE [LARGE SCALE GENOMIC DNA]</scope>
    <source>
        <strain evidence="2 3">KBS708</strain>
    </source>
</reference>
<gene>
    <name evidence="2" type="ORF">J421_1526</name>
</gene>